<protein>
    <submittedName>
        <fullName evidence="2">Uncharacterized protein</fullName>
    </submittedName>
</protein>
<feature type="compositionally biased region" description="Polar residues" evidence="1">
    <location>
        <begin position="125"/>
        <end position="136"/>
    </location>
</feature>
<dbReference type="Proteomes" id="UP000023152">
    <property type="component" value="Unassembled WGS sequence"/>
</dbReference>
<organism evidence="2 3">
    <name type="scientific">Reticulomyxa filosa</name>
    <dbReference type="NCBI Taxonomy" id="46433"/>
    <lineage>
        <taxon>Eukaryota</taxon>
        <taxon>Sar</taxon>
        <taxon>Rhizaria</taxon>
        <taxon>Retaria</taxon>
        <taxon>Foraminifera</taxon>
        <taxon>Monothalamids</taxon>
        <taxon>Reticulomyxidae</taxon>
        <taxon>Reticulomyxa</taxon>
    </lineage>
</organism>
<comment type="caution">
    <text evidence="2">The sequence shown here is derived from an EMBL/GenBank/DDBJ whole genome shotgun (WGS) entry which is preliminary data.</text>
</comment>
<evidence type="ECO:0000256" key="1">
    <source>
        <dbReference type="SAM" id="MobiDB-lite"/>
    </source>
</evidence>
<proteinExistence type="predicted"/>
<evidence type="ECO:0000313" key="3">
    <source>
        <dbReference type="Proteomes" id="UP000023152"/>
    </source>
</evidence>
<feature type="region of interest" description="Disordered" evidence="1">
    <location>
        <begin position="121"/>
        <end position="142"/>
    </location>
</feature>
<keyword evidence="3" id="KW-1185">Reference proteome</keyword>
<sequence length="142" mass="16045">MILRSSTKQPTLMLSAIEVYVTNSTNIKHFDLLIDEDSNAKESKPQNSLQLAITKDTMMQTIVERIGSNAHFILISNNYMSLRGHIPQTIFHQYRQIKTTLATIIFTINLDSTAIHERNHATDIPTANNNQTQSSEIGKIPH</sequence>
<dbReference type="AlphaFoldDB" id="X6LED1"/>
<name>X6LED1_RETFI</name>
<evidence type="ECO:0000313" key="2">
    <source>
        <dbReference type="EMBL" id="ETN99114.1"/>
    </source>
</evidence>
<reference evidence="2 3" key="1">
    <citation type="journal article" date="2013" name="Curr. Biol.">
        <title>The Genome of the Foraminiferan Reticulomyxa filosa.</title>
        <authorList>
            <person name="Glockner G."/>
            <person name="Hulsmann N."/>
            <person name="Schleicher M."/>
            <person name="Noegel A.A."/>
            <person name="Eichinger L."/>
            <person name="Gallinger C."/>
            <person name="Pawlowski J."/>
            <person name="Sierra R."/>
            <person name="Euteneuer U."/>
            <person name="Pillet L."/>
            <person name="Moustafa A."/>
            <person name="Platzer M."/>
            <person name="Groth M."/>
            <person name="Szafranski K."/>
            <person name="Schliwa M."/>
        </authorList>
    </citation>
    <scope>NUCLEOTIDE SEQUENCE [LARGE SCALE GENOMIC DNA]</scope>
</reference>
<gene>
    <name evidence="2" type="ORF">RFI_38373</name>
</gene>
<dbReference type="EMBL" id="ASPP01044895">
    <property type="protein sequence ID" value="ETN99114.1"/>
    <property type="molecule type" value="Genomic_DNA"/>
</dbReference>
<accession>X6LED1</accession>